<dbReference type="Proteomes" id="UP000037505">
    <property type="component" value="Unassembled WGS sequence"/>
</dbReference>
<dbReference type="PANTHER" id="PTHR21301:SF10">
    <property type="entry name" value="REVERSE TRANSCRIPTASE DOMAIN-CONTAINING PROTEIN"/>
    <property type="match status" value="1"/>
</dbReference>
<accession>A0A0L1IJV2</accession>
<dbReference type="EMBL" id="JNOM01000893">
    <property type="protein sequence ID" value="KNG79854.1"/>
    <property type="molecule type" value="Genomic_DNA"/>
</dbReference>
<keyword evidence="3" id="KW-1185">Reference proteome</keyword>
<dbReference type="PANTHER" id="PTHR21301">
    <property type="entry name" value="REVERSE TRANSCRIPTASE"/>
    <property type="match status" value="1"/>
</dbReference>
<dbReference type="InterPro" id="IPR058912">
    <property type="entry name" value="HTH_animal"/>
</dbReference>
<dbReference type="STRING" id="1509407.A0A0L1IJV2"/>
<evidence type="ECO:0000313" key="2">
    <source>
        <dbReference type="EMBL" id="KNG79854.1"/>
    </source>
</evidence>
<feature type="domain" description="Helix-turn-helix" evidence="1">
    <location>
        <begin position="105"/>
        <end position="162"/>
    </location>
</feature>
<protein>
    <recommendedName>
        <fullName evidence="1">Helix-turn-helix domain-containing protein</fullName>
    </recommendedName>
</protein>
<name>A0A0L1IJV2_ASPN3</name>
<dbReference type="AlphaFoldDB" id="A0A0L1IJV2"/>
<sequence length="183" mass="21567">MGTASAPVLANIYAGYYERKQRIPWKQGVLKYMRYIDDILMIFCGTEKELTEFIAEFKLGLLTVNWAYLKVKMEFLDVEIMRTRDLTGVKLTTRLFKKPINKHLYILWSSAYPPYVKKAFVKAELIRFAIVSSEVGYFADARSQFYGNLRRRGYSSEVLDNWFCQVSYEQRPLYFAPKEKSEK</sequence>
<evidence type="ECO:0000259" key="1">
    <source>
        <dbReference type="Pfam" id="PF26215"/>
    </source>
</evidence>
<gene>
    <name evidence="2" type="ORF">ANOM_011896</name>
</gene>
<dbReference type="RefSeq" id="XP_015400777.1">
    <property type="nucleotide sequence ID" value="XM_015557148.1"/>
</dbReference>
<comment type="caution">
    <text evidence="2">The sequence shown here is derived from an EMBL/GenBank/DDBJ whole genome shotgun (WGS) entry which is preliminary data.</text>
</comment>
<evidence type="ECO:0000313" key="3">
    <source>
        <dbReference type="Proteomes" id="UP000037505"/>
    </source>
</evidence>
<organism evidence="2 3">
    <name type="scientific">Aspergillus nomiae NRRL (strain ATCC 15546 / NRRL 13137 / CBS 260.88 / M93)</name>
    <dbReference type="NCBI Taxonomy" id="1509407"/>
    <lineage>
        <taxon>Eukaryota</taxon>
        <taxon>Fungi</taxon>
        <taxon>Dikarya</taxon>
        <taxon>Ascomycota</taxon>
        <taxon>Pezizomycotina</taxon>
        <taxon>Eurotiomycetes</taxon>
        <taxon>Eurotiomycetidae</taxon>
        <taxon>Eurotiales</taxon>
        <taxon>Aspergillaceae</taxon>
        <taxon>Aspergillus</taxon>
        <taxon>Aspergillus subgen. Circumdati</taxon>
    </lineage>
</organism>
<reference evidence="2 3" key="1">
    <citation type="submission" date="2014-06" db="EMBL/GenBank/DDBJ databases">
        <title>The Genome of the Aflatoxigenic Filamentous Fungus Aspergillus nomius.</title>
        <authorList>
            <person name="Moore M.G."/>
            <person name="Shannon B.M."/>
            <person name="Brian M.M."/>
        </authorList>
    </citation>
    <scope>NUCLEOTIDE SEQUENCE [LARGE SCALE GENOMIC DNA]</scope>
    <source>
        <strain evidence="2 3">NRRL 13137</strain>
    </source>
</reference>
<proteinExistence type="predicted"/>
<dbReference type="GeneID" id="26813696"/>
<dbReference type="Pfam" id="PF26215">
    <property type="entry name" value="HTH_animal"/>
    <property type="match status" value="1"/>
</dbReference>